<gene>
    <name evidence="2" type="ORF">METZ01_LOCUS90277</name>
</gene>
<dbReference type="GO" id="GO:0006631">
    <property type="term" value="P:fatty acid metabolic process"/>
    <property type="evidence" value="ECO:0007669"/>
    <property type="project" value="InterPro"/>
</dbReference>
<feature type="domain" description="3-hydroxyacyl-CoA dehydrogenase NAD binding" evidence="1">
    <location>
        <begin position="1"/>
        <end position="43"/>
    </location>
</feature>
<proteinExistence type="predicted"/>
<organism evidence="2">
    <name type="scientific">marine metagenome</name>
    <dbReference type="NCBI Taxonomy" id="408172"/>
    <lineage>
        <taxon>unclassified sequences</taxon>
        <taxon>metagenomes</taxon>
        <taxon>ecological metagenomes</taxon>
    </lineage>
</organism>
<dbReference type="GO" id="GO:0070403">
    <property type="term" value="F:NAD+ binding"/>
    <property type="evidence" value="ECO:0007669"/>
    <property type="project" value="InterPro"/>
</dbReference>
<dbReference type="AlphaFoldDB" id="A0A381VDG5"/>
<feature type="non-terminal residue" evidence="2">
    <location>
        <position position="44"/>
    </location>
</feature>
<dbReference type="Pfam" id="PF02737">
    <property type="entry name" value="3HCDH_N"/>
    <property type="match status" value="1"/>
</dbReference>
<name>A0A381VDG5_9ZZZZ</name>
<sequence length="44" mass="4725">MGTGISQLAATHGWDVSLIDSNLDALGQSRSSLHSVMNRLVEKE</sequence>
<accession>A0A381VDG5</accession>
<dbReference type="Gene3D" id="3.40.50.720">
    <property type="entry name" value="NAD(P)-binding Rossmann-like Domain"/>
    <property type="match status" value="1"/>
</dbReference>
<evidence type="ECO:0000259" key="1">
    <source>
        <dbReference type="Pfam" id="PF02737"/>
    </source>
</evidence>
<dbReference type="InterPro" id="IPR006176">
    <property type="entry name" value="3-OHacyl-CoA_DH_NAD-bd"/>
</dbReference>
<protein>
    <recommendedName>
        <fullName evidence="1">3-hydroxyacyl-CoA dehydrogenase NAD binding domain-containing protein</fullName>
    </recommendedName>
</protein>
<reference evidence="2" key="1">
    <citation type="submission" date="2018-05" db="EMBL/GenBank/DDBJ databases">
        <authorList>
            <person name="Lanie J.A."/>
            <person name="Ng W.-L."/>
            <person name="Kazmierczak K.M."/>
            <person name="Andrzejewski T.M."/>
            <person name="Davidsen T.M."/>
            <person name="Wayne K.J."/>
            <person name="Tettelin H."/>
            <person name="Glass J.I."/>
            <person name="Rusch D."/>
            <person name="Podicherti R."/>
            <person name="Tsui H.-C.T."/>
            <person name="Winkler M.E."/>
        </authorList>
    </citation>
    <scope>NUCLEOTIDE SEQUENCE</scope>
</reference>
<evidence type="ECO:0000313" key="2">
    <source>
        <dbReference type="EMBL" id="SVA37423.1"/>
    </source>
</evidence>
<dbReference type="EMBL" id="UINC01008308">
    <property type="protein sequence ID" value="SVA37423.1"/>
    <property type="molecule type" value="Genomic_DNA"/>
</dbReference>